<keyword evidence="1" id="KW-1133">Transmembrane helix</keyword>
<feature type="transmembrane region" description="Helical" evidence="1">
    <location>
        <begin position="125"/>
        <end position="147"/>
    </location>
</feature>
<dbReference type="CDD" id="cd03392">
    <property type="entry name" value="PAP2_like_2"/>
    <property type="match status" value="1"/>
</dbReference>
<dbReference type="SUPFAM" id="SSF48317">
    <property type="entry name" value="Acid phosphatase/Vanadium-dependent haloperoxidase"/>
    <property type="match status" value="1"/>
</dbReference>
<dbReference type="PANTHER" id="PTHR14969">
    <property type="entry name" value="SPHINGOSINE-1-PHOSPHATE PHOSPHOHYDROLASE"/>
    <property type="match status" value="1"/>
</dbReference>
<dbReference type="SMART" id="SM00014">
    <property type="entry name" value="acidPPc"/>
    <property type="match status" value="1"/>
</dbReference>
<dbReference type="Pfam" id="PF01569">
    <property type="entry name" value="PAP2"/>
    <property type="match status" value="1"/>
</dbReference>
<feature type="transmembrane region" description="Helical" evidence="1">
    <location>
        <begin position="185"/>
        <end position="203"/>
    </location>
</feature>
<name>A0ABV8GZZ3_9BACI</name>
<evidence type="ECO:0000313" key="3">
    <source>
        <dbReference type="EMBL" id="MFC4024516.1"/>
    </source>
</evidence>
<dbReference type="Gene3D" id="1.20.144.10">
    <property type="entry name" value="Phosphatidic acid phosphatase type 2/haloperoxidase"/>
    <property type="match status" value="2"/>
</dbReference>
<protein>
    <submittedName>
        <fullName evidence="3">Phosphatase PAP2 family protein</fullName>
    </submittedName>
</protein>
<feature type="transmembrane region" description="Helical" evidence="1">
    <location>
        <begin position="87"/>
        <end position="105"/>
    </location>
</feature>
<evidence type="ECO:0000259" key="2">
    <source>
        <dbReference type="SMART" id="SM00014"/>
    </source>
</evidence>
<dbReference type="EMBL" id="JBHSAO010000008">
    <property type="protein sequence ID" value="MFC4024516.1"/>
    <property type="molecule type" value="Genomic_DNA"/>
</dbReference>
<organism evidence="3 4">
    <name type="scientific">Oceanobacillus longus</name>
    <dbReference type="NCBI Taxonomy" id="930120"/>
    <lineage>
        <taxon>Bacteria</taxon>
        <taxon>Bacillati</taxon>
        <taxon>Bacillota</taxon>
        <taxon>Bacilli</taxon>
        <taxon>Bacillales</taxon>
        <taxon>Bacillaceae</taxon>
        <taxon>Oceanobacillus</taxon>
    </lineage>
</organism>
<comment type="caution">
    <text evidence="3">The sequence shown here is derived from an EMBL/GenBank/DDBJ whole genome shotgun (WGS) entry which is preliminary data.</text>
</comment>
<dbReference type="RefSeq" id="WP_379497007.1">
    <property type="nucleotide sequence ID" value="NZ_JBHSAO010000008.1"/>
</dbReference>
<dbReference type="InterPro" id="IPR036938">
    <property type="entry name" value="PAP2/HPO_sf"/>
</dbReference>
<keyword evidence="1" id="KW-0472">Membrane</keyword>
<evidence type="ECO:0000256" key="1">
    <source>
        <dbReference type="SAM" id="Phobius"/>
    </source>
</evidence>
<evidence type="ECO:0000313" key="4">
    <source>
        <dbReference type="Proteomes" id="UP001595772"/>
    </source>
</evidence>
<sequence>MKNKRQSIILILLSIVFVVTVGWIVQIINGSVPYVDRWTRELVGTLDNSVFYEGFRIVTELGSRSFLFPFVIVMAVLIWVLLKNWFAALVFAGGTLATHILNLFIKNVVDRERPSISVAANAEGYSFPSGHAMIPMVCYGLLAYFLVKKMKSKSAILTTQITLALIVFLIGISRYVINVHYLTDVMAGFVIGFICLVGFIYLYESVQKIRSQS</sequence>
<reference evidence="4" key="1">
    <citation type="journal article" date="2019" name="Int. J. Syst. Evol. Microbiol.">
        <title>The Global Catalogue of Microorganisms (GCM) 10K type strain sequencing project: providing services to taxonomists for standard genome sequencing and annotation.</title>
        <authorList>
            <consortium name="The Broad Institute Genomics Platform"/>
            <consortium name="The Broad Institute Genome Sequencing Center for Infectious Disease"/>
            <person name="Wu L."/>
            <person name="Ma J."/>
        </authorList>
    </citation>
    <scope>NUCLEOTIDE SEQUENCE [LARGE SCALE GENOMIC DNA]</scope>
    <source>
        <strain evidence="4">IBRC-M 10703</strain>
    </source>
</reference>
<gene>
    <name evidence="3" type="ORF">ACFOUV_11985</name>
</gene>
<keyword evidence="4" id="KW-1185">Reference proteome</keyword>
<proteinExistence type="predicted"/>
<feature type="domain" description="Phosphatidic acid phosphatase type 2/haloperoxidase" evidence="2">
    <location>
        <begin position="88"/>
        <end position="200"/>
    </location>
</feature>
<feature type="transmembrane region" description="Helical" evidence="1">
    <location>
        <begin position="7"/>
        <end position="28"/>
    </location>
</feature>
<dbReference type="PANTHER" id="PTHR14969:SF13">
    <property type="entry name" value="AT30094P"/>
    <property type="match status" value="1"/>
</dbReference>
<keyword evidence="1" id="KW-0812">Transmembrane</keyword>
<accession>A0ABV8GZZ3</accession>
<feature type="transmembrane region" description="Helical" evidence="1">
    <location>
        <begin position="66"/>
        <end position="82"/>
    </location>
</feature>
<dbReference type="Proteomes" id="UP001595772">
    <property type="component" value="Unassembled WGS sequence"/>
</dbReference>
<dbReference type="InterPro" id="IPR000326">
    <property type="entry name" value="PAP2/HPO"/>
</dbReference>
<feature type="transmembrane region" description="Helical" evidence="1">
    <location>
        <begin position="154"/>
        <end position="173"/>
    </location>
</feature>